<protein>
    <submittedName>
        <fullName evidence="2">Group II intron-encoded protein LtrA</fullName>
    </submittedName>
</protein>
<dbReference type="InterPro" id="IPR051083">
    <property type="entry name" value="GrpII_Intron_Splice-Mob/Def"/>
</dbReference>
<dbReference type="Proteomes" id="UP000176244">
    <property type="component" value="Unassembled WGS sequence"/>
</dbReference>
<dbReference type="STRING" id="52694.ACWI_09650"/>
<dbReference type="PANTHER" id="PTHR34047">
    <property type="entry name" value="NUCLEAR INTRON MATURASE 1, MITOCHONDRIAL-RELATED"/>
    <property type="match status" value="1"/>
</dbReference>
<name>A0A1F2PKC9_9FIRM</name>
<gene>
    <name evidence="2" type="primary">ltrA_2</name>
    <name evidence="2" type="ORF">ACWI_09650</name>
</gene>
<dbReference type="AlphaFoldDB" id="A0A1F2PKC9"/>
<dbReference type="InterPro" id="IPR024937">
    <property type="entry name" value="Domain_X"/>
</dbReference>
<dbReference type="Pfam" id="PF00078">
    <property type="entry name" value="RVT_1"/>
    <property type="match status" value="2"/>
</dbReference>
<dbReference type="CDD" id="cd01651">
    <property type="entry name" value="RT_G2_intron"/>
    <property type="match status" value="1"/>
</dbReference>
<dbReference type="PROSITE" id="PS50878">
    <property type="entry name" value="RT_POL"/>
    <property type="match status" value="1"/>
</dbReference>
<reference evidence="2 3" key="1">
    <citation type="submission" date="2015-09" db="EMBL/GenBank/DDBJ databases">
        <title>Genome sequence of Acetobacterium wieringae DSM 1911.</title>
        <authorList>
            <person name="Poehlein A."/>
            <person name="Bengelsdorf F.R."/>
            <person name="Schiel-Bengelsdorf B."/>
            <person name="Duerre P."/>
            <person name="Daniel R."/>
        </authorList>
    </citation>
    <scope>NUCLEOTIDE SEQUENCE [LARGE SCALE GENOMIC DNA]</scope>
    <source>
        <strain evidence="2 3">DSM 1911</strain>
    </source>
</reference>
<dbReference type="Pfam" id="PF21368">
    <property type="entry name" value="AI2M-like_HNH"/>
    <property type="match status" value="1"/>
</dbReference>
<dbReference type="RefSeq" id="WP_070370311.1">
    <property type="nucleotide sequence ID" value="NZ_LKEU01000020.1"/>
</dbReference>
<sequence>MRNPIAVLNSLSEKSQQKEYRFERLYRNLYNPEFYLLAYKNVYANDGSMTMGVDGSTIDGMSSRRIENIITKIKDKSYQPNPARRTYIEKKNSTKKRPLGIPSSDDKLVQEVVRLILESIYEPNFSKNSHGFRPKRSCHTALLQIQRTFTGATWFIEGDITACFDSFDHHVLISILRRKINDEAFIGLMWKFLKAGYMEQWEYHATYSGTPQGSGVSPILANIYLNELDSYMAEYKAKFDLGNSLKRKRNPEYERVHGTACRYKKSMSKVWGNLTEEEKVKSAQQLRNLKSEVRKLPVNHPFDTNYKALQYVRYADDFIVSVIGSKEDAEKVKADIAKFVSEKLKLTLSEEKTKITHTSQKARFLGYDLTVSKSQDIKRNAKGVRVRIYSGVLKLYVPHEKWENKLRECGAIKTVKDEHGKDRWKAIHRGKLINKTDIEILAKYNSEIRGLYNYYSLACNACALSKFASLMKYSMLKTFGAKYRTQVSKIKSKYVENGNFTVHYTTKSGNRQAVFYNGGYKRKTTPLFDQMDVIDYLKKYDKPNSLATKLKSNACELCGATNIEIEIHQVKRLKDLTGIAEWEKIMLKRHRKTLAVCADCHKTIHASD</sequence>
<evidence type="ECO:0000259" key="1">
    <source>
        <dbReference type="PROSITE" id="PS50878"/>
    </source>
</evidence>
<comment type="caution">
    <text evidence="2">The sequence shown here is derived from an EMBL/GenBank/DDBJ whole genome shotgun (WGS) entry which is preliminary data.</text>
</comment>
<dbReference type="PANTHER" id="PTHR34047:SF8">
    <property type="entry name" value="PROTEIN YKFC"/>
    <property type="match status" value="1"/>
</dbReference>
<feature type="domain" description="Reverse transcriptase" evidence="1">
    <location>
        <begin position="69"/>
        <end position="369"/>
    </location>
</feature>
<evidence type="ECO:0000313" key="2">
    <source>
        <dbReference type="EMBL" id="OFV71465.1"/>
    </source>
</evidence>
<proteinExistence type="predicted"/>
<accession>A0A1F2PKC9</accession>
<organism evidence="2 3">
    <name type="scientific">Acetobacterium wieringae</name>
    <dbReference type="NCBI Taxonomy" id="52694"/>
    <lineage>
        <taxon>Bacteria</taxon>
        <taxon>Bacillati</taxon>
        <taxon>Bacillota</taxon>
        <taxon>Clostridia</taxon>
        <taxon>Eubacteriales</taxon>
        <taxon>Eubacteriaceae</taxon>
        <taxon>Acetobacterium</taxon>
    </lineage>
</organism>
<dbReference type="GO" id="GO:0006397">
    <property type="term" value="P:mRNA processing"/>
    <property type="evidence" value="ECO:0007669"/>
    <property type="project" value="InterPro"/>
</dbReference>
<dbReference type="Pfam" id="PF01348">
    <property type="entry name" value="Intron_maturas2"/>
    <property type="match status" value="1"/>
</dbReference>
<dbReference type="SUPFAM" id="SSF56672">
    <property type="entry name" value="DNA/RNA polymerases"/>
    <property type="match status" value="1"/>
</dbReference>
<dbReference type="EMBL" id="LKEU01000020">
    <property type="protein sequence ID" value="OFV71465.1"/>
    <property type="molecule type" value="Genomic_DNA"/>
</dbReference>
<dbReference type="InterPro" id="IPR043502">
    <property type="entry name" value="DNA/RNA_pol_sf"/>
</dbReference>
<dbReference type="InterPro" id="IPR000477">
    <property type="entry name" value="RT_dom"/>
</dbReference>
<evidence type="ECO:0000313" key="3">
    <source>
        <dbReference type="Proteomes" id="UP000176244"/>
    </source>
</evidence>
<dbReference type="InterPro" id="IPR049030">
    <property type="entry name" value="AI2M-like_HNH"/>
</dbReference>
<dbReference type="OrthoDB" id="9788687at2"/>